<evidence type="ECO:0000256" key="2">
    <source>
        <dbReference type="ARBA" id="ARBA00022723"/>
    </source>
</evidence>
<dbReference type="GO" id="GO:0004559">
    <property type="term" value="F:alpha-mannosidase activity"/>
    <property type="evidence" value="ECO:0007669"/>
    <property type="project" value="InterPro"/>
</dbReference>
<keyword evidence="4" id="KW-0326">Glycosidase</keyword>
<evidence type="ECO:0000313" key="7">
    <source>
        <dbReference type="Proteomes" id="UP000557872"/>
    </source>
</evidence>
<dbReference type="AlphaFoldDB" id="A0A851GJ46"/>
<dbReference type="GO" id="GO:0006013">
    <property type="term" value="P:mannose metabolic process"/>
    <property type="evidence" value="ECO:0007669"/>
    <property type="project" value="InterPro"/>
</dbReference>
<dbReference type="SMART" id="SM00872">
    <property type="entry name" value="Alpha-mann_mid"/>
    <property type="match status" value="1"/>
</dbReference>
<reference evidence="6 7" key="1">
    <citation type="submission" date="2020-07" db="EMBL/GenBank/DDBJ databases">
        <title>Roseicoccus Jingziensis gen. nov., sp. nov., isolated from coastal seawater.</title>
        <authorList>
            <person name="Feng X."/>
        </authorList>
    </citation>
    <scope>NUCLEOTIDE SEQUENCE [LARGE SCALE GENOMIC DNA]</scope>
    <source>
        <strain evidence="6 7">N1E253</strain>
    </source>
</reference>
<dbReference type="GO" id="GO:0009313">
    <property type="term" value="P:oligosaccharide catabolic process"/>
    <property type="evidence" value="ECO:0007669"/>
    <property type="project" value="TreeGrafter"/>
</dbReference>
<dbReference type="GO" id="GO:0046872">
    <property type="term" value="F:metal ion binding"/>
    <property type="evidence" value="ECO:0007669"/>
    <property type="project" value="UniProtKB-KW"/>
</dbReference>
<feature type="domain" description="Glycoside hydrolase family 38 central" evidence="5">
    <location>
        <begin position="513"/>
        <end position="618"/>
    </location>
</feature>
<dbReference type="Gene3D" id="1.20.1270.50">
    <property type="entry name" value="Glycoside hydrolase family 38, central domain"/>
    <property type="match status" value="1"/>
</dbReference>
<sequence length="729" mass="81795">MEKLPRVFEERIAVAGGRIIEPFLYPEKSPMNIEAMAVGGEPIPYEEAIQRPFTPFAEGDKWGSKWDTVWFHFTGVVPAGWNGQSVVALINLSFEEGEGFGREGLVYMDGKPVIAVNRNRSAVPLMDCAQGGEKIDFYVEAAANPVAQMFWGDGDLLMPDYEGESLFVLKQAQLATYNPEAFQLKMDFEACRQAMMELPENEARRGQLLRALNKTCDVLDLGDPGCIAPARAELAPVLAKKNGDTVHKISAVGHAHIDTAWVWPLRETIRKCARTFTTALRYMETHPDYRFVCSQPQQYAWMKQYYPSIYEDIKVAIKRGQWETVGGMWIEADCNITSGESLVRQFIHGKNFYQEEFGIEVKDLWLPDVFGYAAALPQILQKSGIDWFLTQKISWSDTNRFPHHTFYWEGLDGSRIFTHFPPVDTYNCQMTAAEMKRSEHNFQENDRATRALVPFGHGDGGGGPSLEHIELARRWEDFEGVPQVEMTSVLDFFDKCKEDAVDPPVWRGELYLELHRGTLTSQAYTKYMNRKCELMLRDAEFLQVMAQRVNPGALLGEDPVAADDRPVWDVPAHIAEKDGDVTAMAMDRAWKTLLLNQFHDIIPGSSIHWVYEDVKIDYPNVAKVAAAVRDAAAARIVEKVDTSGVENPVVVFNTLAQERQEVVELPNGELTYAEVPQCGYSVQSADPGLPEGVSPTRVVAGGDGYVLNNGLLEVKIDSRGLVTGMLDLE</sequence>
<dbReference type="Pfam" id="PF01074">
    <property type="entry name" value="Glyco_hydro_38N"/>
    <property type="match status" value="1"/>
</dbReference>
<keyword evidence="7" id="KW-1185">Reference proteome</keyword>
<gene>
    <name evidence="6" type="ORF">HW115_18085</name>
</gene>
<organism evidence="6 7">
    <name type="scientific">Oceaniferula marina</name>
    <dbReference type="NCBI Taxonomy" id="2748318"/>
    <lineage>
        <taxon>Bacteria</taxon>
        <taxon>Pseudomonadati</taxon>
        <taxon>Verrucomicrobiota</taxon>
        <taxon>Verrucomicrobiia</taxon>
        <taxon>Verrucomicrobiales</taxon>
        <taxon>Verrucomicrobiaceae</taxon>
        <taxon>Oceaniferula</taxon>
    </lineage>
</organism>
<dbReference type="InterPro" id="IPR028995">
    <property type="entry name" value="Glyco_hydro_57/38_cen_sf"/>
</dbReference>
<protein>
    <submittedName>
        <fullName evidence="6">Alpha-mannosidase</fullName>
    </submittedName>
</protein>
<name>A0A851GJ46_9BACT</name>
<keyword evidence="3" id="KW-0378">Hydrolase</keyword>
<evidence type="ECO:0000256" key="1">
    <source>
        <dbReference type="ARBA" id="ARBA00009792"/>
    </source>
</evidence>
<dbReference type="Proteomes" id="UP000557872">
    <property type="component" value="Unassembled WGS sequence"/>
</dbReference>
<dbReference type="CDD" id="cd10789">
    <property type="entry name" value="GH38N_AMII_ER_cytosolic"/>
    <property type="match status" value="1"/>
</dbReference>
<dbReference type="PANTHER" id="PTHR46017">
    <property type="entry name" value="ALPHA-MANNOSIDASE 2C1"/>
    <property type="match status" value="1"/>
</dbReference>
<evidence type="ECO:0000313" key="6">
    <source>
        <dbReference type="EMBL" id="NWK57533.1"/>
    </source>
</evidence>
<dbReference type="Gene3D" id="3.20.110.10">
    <property type="entry name" value="Glycoside hydrolase 38, N terminal domain"/>
    <property type="match status" value="1"/>
</dbReference>
<evidence type="ECO:0000256" key="4">
    <source>
        <dbReference type="ARBA" id="ARBA00023295"/>
    </source>
</evidence>
<dbReference type="SUPFAM" id="SSF74650">
    <property type="entry name" value="Galactose mutarotase-like"/>
    <property type="match status" value="1"/>
</dbReference>
<keyword evidence="2" id="KW-0479">Metal-binding</keyword>
<dbReference type="RefSeq" id="WP_178934723.1">
    <property type="nucleotide sequence ID" value="NZ_JACBAZ010000014.1"/>
</dbReference>
<dbReference type="InterPro" id="IPR054723">
    <property type="entry name" value="Ams1-like_N"/>
</dbReference>
<accession>A0A851GJ46</accession>
<dbReference type="EMBL" id="JACBAZ010000014">
    <property type="protein sequence ID" value="NWK57533.1"/>
    <property type="molecule type" value="Genomic_DNA"/>
</dbReference>
<dbReference type="InterPro" id="IPR011330">
    <property type="entry name" value="Glyco_hydro/deAcase_b/a-brl"/>
</dbReference>
<feature type="non-terminal residue" evidence="6">
    <location>
        <position position="729"/>
    </location>
</feature>
<dbReference type="Pfam" id="PF22907">
    <property type="entry name" value="Ams1-like_1st"/>
    <property type="match status" value="1"/>
</dbReference>
<comment type="similarity">
    <text evidence="1">Belongs to the glycosyl hydrolase 38 family.</text>
</comment>
<evidence type="ECO:0000259" key="5">
    <source>
        <dbReference type="SMART" id="SM00872"/>
    </source>
</evidence>
<dbReference type="PANTHER" id="PTHR46017:SF1">
    <property type="entry name" value="ALPHA-MANNOSIDASE 2C1"/>
    <property type="match status" value="1"/>
</dbReference>
<proteinExistence type="inferred from homology"/>
<dbReference type="FunFam" id="3.20.110.10:FF:000002">
    <property type="entry name" value="alpha-mannosidase 2C1 isoform X1"/>
    <property type="match status" value="1"/>
</dbReference>
<dbReference type="InterPro" id="IPR015341">
    <property type="entry name" value="Glyco_hydro_38_cen"/>
</dbReference>
<dbReference type="GO" id="GO:0030246">
    <property type="term" value="F:carbohydrate binding"/>
    <property type="evidence" value="ECO:0007669"/>
    <property type="project" value="InterPro"/>
</dbReference>
<dbReference type="InterPro" id="IPR027291">
    <property type="entry name" value="Glyco_hydro_38_N_sf"/>
</dbReference>
<dbReference type="SUPFAM" id="SSF88713">
    <property type="entry name" value="Glycoside hydrolase/deacetylase"/>
    <property type="match status" value="1"/>
</dbReference>
<dbReference type="InterPro" id="IPR037094">
    <property type="entry name" value="Glyco_hydro_38_cen_sf"/>
</dbReference>
<dbReference type="InterPro" id="IPR000602">
    <property type="entry name" value="Glyco_hydro_38_N"/>
</dbReference>
<dbReference type="InterPro" id="IPR011013">
    <property type="entry name" value="Gal_mutarotase_sf_dom"/>
</dbReference>
<dbReference type="SUPFAM" id="SSF88688">
    <property type="entry name" value="Families 57/38 glycoside transferase middle domain"/>
    <property type="match status" value="1"/>
</dbReference>
<comment type="caution">
    <text evidence="6">The sequence shown here is derived from an EMBL/GenBank/DDBJ whole genome shotgun (WGS) entry which is preliminary data.</text>
</comment>
<dbReference type="Pfam" id="PF09261">
    <property type="entry name" value="Alpha-mann_mid"/>
    <property type="match status" value="1"/>
</dbReference>
<evidence type="ECO:0000256" key="3">
    <source>
        <dbReference type="ARBA" id="ARBA00022801"/>
    </source>
</evidence>